<dbReference type="RefSeq" id="WP_160681162.1">
    <property type="nucleotide sequence ID" value="NZ_WTYW01000001.1"/>
</dbReference>
<accession>A0A844ZBV2</accession>
<keyword evidence="1" id="KW-1133">Transmembrane helix</keyword>
<gene>
    <name evidence="3" type="ORF">GRI38_01015</name>
</gene>
<evidence type="ECO:0000313" key="3">
    <source>
        <dbReference type="EMBL" id="MXO84613.1"/>
    </source>
</evidence>
<feature type="domain" description="Mce/MlaD" evidence="2">
    <location>
        <begin position="45"/>
        <end position="102"/>
    </location>
</feature>
<keyword evidence="1" id="KW-0472">Membrane</keyword>
<dbReference type="PANTHER" id="PTHR36698">
    <property type="entry name" value="BLL5892 PROTEIN"/>
    <property type="match status" value="1"/>
</dbReference>
<dbReference type="EMBL" id="WTYW01000001">
    <property type="protein sequence ID" value="MXO84613.1"/>
    <property type="molecule type" value="Genomic_DNA"/>
</dbReference>
<evidence type="ECO:0000313" key="4">
    <source>
        <dbReference type="Proteomes" id="UP000433104"/>
    </source>
</evidence>
<dbReference type="AlphaFoldDB" id="A0A844ZBV2"/>
<dbReference type="Pfam" id="PF02470">
    <property type="entry name" value="MlaD"/>
    <property type="match status" value="1"/>
</dbReference>
<proteinExistence type="predicted"/>
<name>A0A844ZBV2_9SPHN</name>
<dbReference type="PANTHER" id="PTHR36698:SF2">
    <property type="entry name" value="MCE_MLAD DOMAIN-CONTAINING PROTEIN"/>
    <property type="match status" value="1"/>
</dbReference>
<sequence length="315" mass="34000">METRANHLWVGFVTLLLLGALALFIVWLARLGEGNRNEYDILFKQSVEGLANGSQVSFSGVPVGQVSNIELWEQDPEFVRVRIRVREEVPILVGTTAQLQSSFTGVSTILLDGARKNAPAITCETTACPEDVPLIPQKAGGFGQILANAPLLLERLATLTERLTQLLSDRNQGEIAGILANTNQMTAELADAAPLIENTMAELQVTLREAGETLDAFEDVTRSTDRLLNEEGSALAGELRQTLAAATEAANALSTTLESAQPATQRLTETTLPAAEATLQDLRRTSRALRSVTERIENDGATSLLSEPPLPDYEP</sequence>
<dbReference type="OrthoDB" id="9808689at2"/>
<keyword evidence="4" id="KW-1185">Reference proteome</keyword>
<dbReference type="Proteomes" id="UP000433104">
    <property type="component" value="Unassembled WGS sequence"/>
</dbReference>
<evidence type="ECO:0000259" key="2">
    <source>
        <dbReference type="Pfam" id="PF02470"/>
    </source>
</evidence>
<comment type="caution">
    <text evidence="3">The sequence shown here is derived from an EMBL/GenBank/DDBJ whole genome shotgun (WGS) entry which is preliminary data.</text>
</comment>
<dbReference type="InterPro" id="IPR003399">
    <property type="entry name" value="Mce/MlaD"/>
</dbReference>
<organism evidence="3 4">
    <name type="scientific">Parapontixanthobacter aurantiacus</name>
    <dbReference type="NCBI Taxonomy" id="1463599"/>
    <lineage>
        <taxon>Bacteria</taxon>
        <taxon>Pseudomonadati</taxon>
        <taxon>Pseudomonadota</taxon>
        <taxon>Alphaproteobacteria</taxon>
        <taxon>Sphingomonadales</taxon>
        <taxon>Erythrobacteraceae</taxon>
        <taxon>Parapontixanthobacter</taxon>
    </lineage>
</organism>
<reference evidence="3 4" key="1">
    <citation type="submission" date="2019-12" db="EMBL/GenBank/DDBJ databases">
        <title>Genomic-based taxomic classification of the family Erythrobacteraceae.</title>
        <authorList>
            <person name="Xu L."/>
        </authorList>
    </citation>
    <scope>NUCLEOTIDE SEQUENCE [LARGE SCALE GENOMIC DNA]</scope>
    <source>
        <strain evidence="3 4">MCCC 1A09962</strain>
    </source>
</reference>
<feature type="transmembrane region" description="Helical" evidence="1">
    <location>
        <begin position="6"/>
        <end position="29"/>
    </location>
</feature>
<evidence type="ECO:0000256" key="1">
    <source>
        <dbReference type="SAM" id="Phobius"/>
    </source>
</evidence>
<keyword evidence="1" id="KW-0812">Transmembrane</keyword>
<protein>
    <submittedName>
        <fullName evidence="3">MCE family protein</fullName>
    </submittedName>
</protein>